<dbReference type="SUPFAM" id="SSF50370">
    <property type="entry name" value="Ricin B-like lectins"/>
    <property type="match status" value="1"/>
</dbReference>
<dbReference type="SMART" id="SM00458">
    <property type="entry name" value="RICIN"/>
    <property type="match status" value="1"/>
</dbReference>
<feature type="region of interest" description="Disordered" evidence="2">
    <location>
        <begin position="59"/>
        <end position="114"/>
    </location>
</feature>
<gene>
    <name evidence="5" type="ORF">QFZ22_000822</name>
</gene>
<dbReference type="Proteomes" id="UP001234216">
    <property type="component" value="Unassembled WGS sequence"/>
</dbReference>
<dbReference type="PANTHER" id="PTHR32305:SF17">
    <property type="entry name" value="TRNA NUCLEASE WAPA"/>
    <property type="match status" value="1"/>
</dbReference>
<dbReference type="Gene3D" id="2.80.10.50">
    <property type="match status" value="1"/>
</dbReference>
<feature type="region of interest" description="Disordered" evidence="2">
    <location>
        <begin position="723"/>
        <end position="743"/>
    </location>
</feature>
<dbReference type="NCBIfam" id="TIGR01643">
    <property type="entry name" value="YD_repeat_2x"/>
    <property type="match status" value="1"/>
</dbReference>
<dbReference type="InterPro" id="IPR050708">
    <property type="entry name" value="T6SS_VgrG/RHS"/>
</dbReference>
<dbReference type="Pfam" id="PF25023">
    <property type="entry name" value="TEN_YD-shell"/>
    <property type="match status" value="1"/>
</dbReference>
<protein>
    <submittedName>
        <fullName evidence="5">RHS repeat-associated protein</fullName>
    </submittedName>
</protein>
<dbReference type="InterPro" id="IPR031325">
    <property type="entry name" value="RHS_repeat"/>
</dbReference>
<accession>A0AAW8F7Z3</accession>
<proteinExistence type="predicted"/>
<dbReference type="Pfam" id="PF00652">
    <property type="entry name" value="Ricin_B_lectin"/>
    <property type="match status" value="1"/>
</dbReference>
<evidence type="ECO:0000313" key="6">
    <source>
        <dbReference type="Proteomes" id="UP001234216"/>
    </source>
</evidence>
<feature type="compositionally biased region" description="Polar residues" evidence="2">
    <location>
        <begin position="339"/>
        <end position="353"/>
    </location>
</feature>
<feature type="domain" description="Ricin B lectin" evidence="4">
    <location>
        <begin position="1803"/>
        <end position="1927"/>
    </location>
</feature>
<name>A0AAW8F7Z3_9ACTN</name>
<dbReference type="Pfam" id="PF05593">
    <property type="entry name" value="RHS_repeat"/>
    <property type="match status" value="1"/>
</dbReference>
<dbReference type="InterPro" id="IPR035992">
    <property type="entry name" value="Ricin_B-like_lectins"/>
</dbReference>
<evidence type="ECO:0000313" key="5">
    <source>
        <dbReference type="EMBL" id="MDQ0904837.1"/>
    </source>
</evidence>
<dbReference type="InterPro" id="IPR006530">
    <property type="entry name" value="YD"/>
</dbReference>
<organism evidence="5 6">
    <name type="scientific">Streptomyces canus</name>
    <dbReference type="NCBI Taxonomy" id="58343"/>
    <lineage>
        <taxon>Bacteria</taxon>
        <taxon>Bacillati</taxon>
        <taxon>Actinomycetota</taxon>
        <taxon>Actinomycetes</taxon>
        <taxon>Kitasatosporales</taxon>
        <taxon>Streptomycetaceae</taxon>
        <taxon>Streptomyces</taxon>
        <taxon>Streptomyces aurantiacus group</taxon>
    </lineage>
</organism>
<dbReference type="EMBL" id="JAUSZV010000005">
    <property type="protein sequence ID" value="MDQ0904837.1"/>
    <property type="molecule type" value="Genomic_DNA"/>
</dbReference>
<feature type="region of interest" description="Disordered" evidence="2">
    <location>
        <begin position="339"/>
        <end position="359"/>
    </location>
</feature>
<sequence>MPFLLSAHRRRRRSAVLAPVAVAVTLALLPTQAFASPPDPTTAEAPREDVDLVKLADDEAVAGTTRDPGLDSIRTDQPTEQTEAPPGTTTPAPSGTAAVSFGTTGQQAALRTGGSATAAQTDYVPAGTLPVKLGQVPDAPAPSGTWQVGVFDRAAPEAQGVDGTLVKVTAPATGSVPVSVQLSYQTYENLYGADWASRLQFVQFPECYLTTPDAEECRQYTELDTVNDPDTKTVTATVDTAADGTVSQAVTSGSGSSGSGVVQASYAQPAAASGDSAVVGAVDSGSGPAGTFKATPLTTDGKWASGDSSGAFTWSYPLQVPPAPAGPRPEISFDYNSQTVDGRTATSSPQSSWIGEGWNYDPGHIERRYRTCKDDREDTAAGTPNNKDKKYKTSDLCWVSYNAVLSLGGKTAQLVRVGETNSYRLEKDDGTRVELKTGGDNGDNNGEYWIVTTADGTQYYYGLNKVGGGHADTDSVFTVPVFGNHPGEPCHKDAFADSRCTASDGTKQQQAWSWGLDKVVDVHGNTMIATWHKSTNYYAVNKKFKTPEKYVRGGYPDTIEYGMRPDNLTSPAAKIVFDAEQRCLETDGSCAADKFDDTKNPASYRPWWDSPGNLNCKSDSKLCPAFPSFWIRMRLGSVTTYAARPGVSGLGRVDSYTLHHSFPRAWYNTSPGLWLDSVTRTGYAPGDTTGTVLTESGVSFGRYVVSKDDPLGGYLKDQQLPNLVPRYKGDPRPGFTRPRIGTVSTENGGDVEVVYRGGCRSEPSVDPADNHGTCYPVRWSPDAEQAKPPLAWFNKYVVDSVTEIDKISGVSDRVTTKYAYSDAAWSQDDDELTKPSLRTYSVWRGYQKVSTYRGAKNGGTTVGVPQTQSYGVTRYFRGTGGAVKDSTGTVTLAAADAPQYAGMTAETLTYDGTGGRLLKRTLNYPWSHQTASRTRDGGLDPLLAHQVDVRRKDAIQTVDSSWQAVRTETEFETDHGLPWQVQTAVVRPDGSGEKLSDYTCARTDYVNNEDANLIGLPKQVRLTATSCDGWTNAAPATQLMNATRMSYDNGAWGAIPTKGLPTSIATPDGTGVGYSVVTGRSYDPLGRLRKITDPLKGVTETQYTPADIGGPVTAITTINPKGHTSITTYDPGRGLALAVTDTNGHVSRSAYDALGRLIKGWSASRSSGDQSPDVIIGYQMAAVTSSATKPSAVTVQTIKDDGSYSRQVTLYDGLGRQFQVQSEAHGPGRVIVDTRYDDHGLVRDKTGDYLVKGEPEAAQFKPKSLSLVPSMTRTSYDGLERPVKTTALHSGTPVYSDSTSYGDDWTLAKPAGGATPATKTITDALGRVARVQHFTNKDLSDWRSTWYGYDARGNRTSVKDHQGNLWTYTYDARGRLSNSTDPDLGTSSFEYDDLDRQTKASDANQKTTYTAYDAIGRVTYVREGSPTAAPVKEFTYDLPGAAGKPASSLRHEATGDYVDSVTGYDSEYRPTGREIVVPAHADTTGLAGTYRYEYTYTPTGKPLSVTLPAVGGLAKERVVTRYDSDGLPQSTSGLTWYTSDVTYSPYGEPLRTVSGAQPYRVWTTNFVDEHTGRVQRTVWDREADSSHRISDSYYSYDRAGNVTSSARKQTTGSTSTWDTQCFAYDYLGEMVHAWTSTVAVGTAGTGCKSANGTAWGYREDGQSSAGPIAEAPDSATDAATPDSDMAASLNAAAPASGTVSTDITAYWQSFTFDAIGNRASLTEHNPADTTKDVKSVYGYGTQGTGGTLAQPHTLAKVTPATGTASSYTYTSVGNAETRTLPGGTQNLVWSAEDKVTEVKGFGDGAGAVVGLSGKCLDDANGSTADGTPVQLYRCNNSRAQQWRTTGDTLRIFGKCASASGTANGTKILLATCDGSSAQKFTARTSDKSLYHAASGKCVDVPSSNDADSTGLQLYDCNGTTAQQWTPADRTTYVYNAAGNRLLEHTAAGSVLYLGETEVSVDIKGNIVAASRGYAHSGAPTVVRSTKYGSTTGHRLSILLTDQLGTSTTSVDQTSGQTVSRRFVKPFGETRGSQPSSWPDRRSYLRTGIDDTATGLTHLGAREYDQSTGRFLSADPVIDPSDPLQINGYAYADNNPVTKSDPDGLQVAECWEGTAVCRGGVPIAARPPTEIDPDRALTEGTVRDRRVIYDERGVPHTLGARTNNVSEQVAFDYMNDDLRNGGKYYDGSKNGSGTRYLWQDDKALPRRGLMHGPNGDHVAAGTTADFIRVTWKNGKIVAVDTWDANESNPRGEFNAGNVADTVSNKMNLTAKGQTQNVVYVAKGQAEAEAIRDRFVGNKHVRVIWPDGAFDTQRVQPLVRNVNGGTIRITPGEVTGRAPSVPDAPSEPRSGGGSRAGRLMGGLGVVGDLYMIWDATRSWQRGCDGWLVSCDPPPTA</sequence>
<comment type="caution">
    <text evidence="5">The sequence shown here is derived from an EMBL/GenBank/DDBJ whole genome shotgun (WGS) entry which is preliminary data.</text>
</comment>
<feature type="chain" id="PRO_5043566695" evidence="3">
    <location>
        <begin position="36"/>
        <end position="2394"/>
    </location>
</feature>
<dbReference type="RefSeq" id="WP_306972360.1">
    <property type="nucleotide sequence ID" value="NZ_JAUSZV010000005.1"/>
</dbReference>
<dbReference type="InterPro" id="IPR000772">
    <property type="entry name" value="Ricin_B_lectin"/>
</dbReference>
<dbReference type="Gene3D" id="2.180.10.10">
    <property type="entry name" value="RHS repeat-associated core"/>
    <property type="match status" value="2"/>
</dbReference>
<dbReference type="InterPro" id="IPR056823">
    <property type="entry name" value="TEN-like_YD-shell"/>
</dbReference>
<reference evidence="5" key="1">
    <citation type="submission" date="2023-07" db="EMBL/GenBank/DDBJ databases">
        <title>Comparative genomics of wheat-associated soil bacteria to identify genetic determinants of phenazine resistance.</title>
        <authorList>
            <person name="Mouncey N."/>
        </authorList>
    </citation>
    <scope>NUCLEOTIDE SEQUENCE</scope>
    <source>
        <strain evidence="5">V4I22</strain>
    </source>
</reference>
<evidence type="ECO:0000256" key="3">
    <source>
        <dbReference type="SAM" id="SignalP"/>
    </source>
</evidence>
<evidence type="ECO:0000256" key="1">
    <source>
        <dbReference type="ARBA" id="ARBA00022737"/>
    </source>
</evidence>
<dbReference type="NCBIfam" id="TIGR03696">
    <property type="entry name" value="Rhs_assc_core"/>
    <property type="match status" value="1"/>
</dbReference>
<feature type="signal peptide" evidence="3">
    <location>
        <begin position="1"/>
        <end position="35"/>
    </location>
</feature>
<evidence type="ECO:0000259" key="4">
    <source>
        <dbReference type="SMART" id="SM00458"/>
    </source>
</evidence>
<dbReference type="InterPro" id="IPR022385">
    <property type="entry name" value="Rhs_assc_core"/>
</dbReference>
<feature type="compositionally biased region" description="Low complexity" evidence="2">
    <location>
        <begin position="78"/>
        <end position="98"/>
    </location>
</feature>
<dbReference type="PROSITE" id="PS50231">
    <property type="entry name" value="RICIN_B_LECTIN"/>
    <property type="match status" value="1"/>
</dbReference>
<dbReference type="PANTHER" id="PTHR32305">
    <property type="match status" value="1"/>
</dbReference>
<dbReference type="CDD" id="cd23451">
    <property type="entry name" value="beta-trefoil_Ricin_laminarinase"/>
    <property type="match status" value="1"/>
</dbReference>
<feature type="compositionally biased region" description="Low complexity" evidence="2">
    <location>
        <begin position="1669"/>
        <end position="1683"/>
    </location>
</feature>
<keyword evidence="1" id="KW-0677">Repeat</keyword>
<feature type="region of interest" description="Disordered" evidence="2">
    <location>
        <begin position="2328"/>
        <end position="2355"/>
    </location>
</feature>
<feature type="compositionally biased region" description="Polar residues" evidence="2">
    <location>
        <begin position="101"/>
        <end position="114"/>
    </location>
</feature>
<feature type="region of interest" description="Disordered" evidence="2">
    <location>
        <begin position="1658"/>
        <end position="1683"/>
    </location>
</feature>
<keyword evidence="3" id="KW-0732">Signal</keyword>
<evidence type="ECO:0000256" key="2">
    <source>
        <dbReference type="SAM" id="MobiDB-lite"/>
    </source>
</evidence>